<evidence type="ECO:0000259" key="1">
    <source>
        <dbReference type="Pfam" id="PF00149"/>
    </source>
</evidence>
<dbReference type="InterPro" id="IPR051693">
    <property type="entry name" value="UPF0046_metallophosphoest"/>
</dbReference>
<dbReference type="PANTHER" id="PTHR12905:SF0">
    <property type="entry name" value="CALCINEURIN-LIKE PHOSPHOESTERASE DOMAIN-CONTAINING PROTEIN"/>
    <property type="match status" value="1"/>
</dbReference>
<dbReference type="PANTHER" id="PTHR12905">
    <property type="entry name" value="METALLOPHOSPHOESTERASE"/>
    <property type="match status" value="1"/>
</dbReference>
<dbReference type="Gene3D" id="3.60.21.10">
    <property type="match status" value="1"/>
</dbReference>
<comment type="caution">
    <text evidence="2">The sequence shown here is derived from an EMBL/GenBank/DDBJ whole genome shotgun (WGS) entry which is preliminary data.</text>
</comment>
<reference evidence="2 3" key="1">
    <citation type="submission" date="2020-08" db="EMBL/GenBank/DDBJ databases">
        <title>Genomic Encyclopedia of Type Strains, Phase IV (KMG-IV): sequencing the most valuable type-strain genomes for metagenomic binning, comparative biology and taxonomic classification.</title>
        <authorList>
            <person name="Goeker M."/>
        </authorList>
    </citation>
    <scope>NUCLEOTIDE SEQUENCE [LARGE SCALE GENOMIC DNA]</scope>
    <source>
        <strain evidence="2 3">DSM 17245</strain>
    </source>
</reference>
<name>A0A7W9SEC2_9FIRM</name>
<dbReference type="AlphaFoldDB" id="A0A7W9SEC2"/>
<sequence>MRILCIADEENKGLWDHFDKGKLKDIDLILSAGDLHSDYLQFLVTMGKAPLLYVHGNHDQGYEKRPPLGCECIEDKVYDFKGLRILGLGGSFRYKPGDHMYTEQEMQKRIQKVKKDIVLKNGFDILLTHAPVKGYGDMEDLPHQGFQAFEDLLQKYKPKYMIHGHIHKSYGDAYKQECMHSSGTKIINAFDKYILDIGEDEYPNEGKTGSFLYDLYKQVTNKKGRGTL</sequence>
<organism evidence="2 3">
    <name type="scientific">Oribacterium sinus</name>
    <dbReference type="NCBI Taxonomy" id="237576"/>
    <lineage>
        <taxon>Bacteria</taxon>
        <taxon>Bacillati</taxon>
        <taxon>Bacillota</taxon>
        <taxon>Clostridia</taxon>
        <taxon>Lachnospirales</taxon>
        <taxon>Lachnospiraceae</taxon>
        <taxon>Oribacterium</taxon>
    </lineage>
</organism>
<dbReference type="SUPFAM" id="SSF56300">
    <property type="entry name" value="Metallo-dependent phosphatases"/>
    <property type="match status" value="1"/>
</dbReference>
<gene>
    <name evidence="2" type="ORF">HNQ46_000232</name>
</gene>
<dbReference type="InterPro" id="IPR004843">
    <property type="entry name" value="Calcineurin-like_PHP"/>
</dbReference>
<dbReference type="EMBL" id="JACHHH010000001">
    <property type="protein sequence ID" value="MBB6040271.1"/>
    <property type="molecule type" value="Genomic_DNA"/>
</dbReference>
<dbReference type="InterPro" id="IPR029052">
    <property type="entry name" value="Metallo-depent_PP-like"/>
</dbReference>
<protein>
    <submittedName>
        <fullName evidence="2">Putative phosphodiesterase</fullName>
    </submittedName>
</protein>
<dbReference type="Pfam" id="PF00149">
    <property type="entry name" value="Metallophos"/>
    <property type="match status" value="1"/>
</dbReference>
<proteinExistence type="predicted"/>
<dbReference type="RefSeq" id="WP_183681857.1">
    <property type="nucleotide sequence ID" value="NZ_CAUVGH010000044.1"/>
</dbReference>
<dbReference type="GeneID" id="85013802"/>
<evidence type="ECO:0000313" key="3">
    <source>
        <dbReference type="Proteomes" id="UP000522163"/>
    </source>
</evidence>
<evidence type="ECO:0000313" key="2">
    <source>
        <dbReference type="EMBL" id="MBB6040271.1"/>
    </source>
</evidence>
<dbReference type="GO" id="GO:0016787">
    <property type="term" value="F:hydrolase activity"/>
    <property type="evidence" value="ECO:0007669"/>
    <property type="project" value="InterPro"/>
</dbReference>
<feature type="domain" description="Calcineurin-like phosphoesterase" evidence="1">
    <location>
        <begin position="11"/>
        <end position="168"/>
    </location>
</feature>
<accession>A0A7W9SEC2</accession>
<dbReference type="Proteomes" id="UP000522163">
    <property type="component" value="Unassembled WGS sequence"/>
</dbReference>